<dbReference type="EMBL" id="JAXOVC010000010">
    <property type="protein sequence ID" value="KAK4496430.1"/>
    <property type="molecule type" value="Genomic_DNA"/>
</dbReference>
<accession>A0ABR0E4S2</accession>
<dbReference type="Proteomes" id="UP001305779">
    <property type="component" value="Unassembled WGS sequence"/>
</dbReference>
<evidence type="ECO:0008006" key="3">
    <source>
        <dbReference type="Google" id="ProtNLM"/>
    </source>
</evidence>
<proteinExistence type="predicted"/>
<comment type="caution">
    <text evidence="1">The sequence shown here is derived from an EMBL/GenBank/DDBJ whole genome shotgun (WGS) entry which is preliminary data.</text>
</comment>
<protein>
    <recommendedName>
        <fullName evidence="3">DUF4333 domain-containing protein</fullName>
    </recommendedName>
</protein>
<name>A0ABR0E4S2_ZASCE</name>
<gene>
    <name evidence="1" type="ORF">PRZ48_012410</name>
</gene>
<sequence length="132" mass="14851">MVIKPGPAFRKPIRAASKSSPDWPEITVLALITFGVFAWSEYRERGTDPQSPYRVGAQQGMKLVQEIWRNQKYPGCSVTPLATKRTGWIFRDGIDRYDFKVDCAARGEQVLGFKRIVKGKVVDCADDERGNG</sequence>
<reference evidence="1 2" key="1">
    <citation type="journal article" date="2023" name="G3 (Bethesda)">
        <title>A chromosome-level genome assembly of Zasmidium syzygii isolated from banana leaves.</title>
        <authorList>
            <person name="van Westerhoven A.C."/>
            <person name="Mehrabi R."/>
            <person name="Talebi R."/>
            <person name="Steentjes M.B.F."/>
            <person name="Corcolon B."/>
            <person name="Chong P.A."/>
            <person name="Kema G.H.J."/>
            <person name="Seidl M.F."/>
        </authorList>
    </citation>
    <scope>NUCLEOTIDE SEQUENCE [LARGE SCALE GENOMIC DNA]</scope>
    <source>
        <strain evidence="1 2">P124</strain>
    </source>
</reference>
<evidence type="ECO:0000313" key="2">
    <source>
        <dbReference type="Proteomes" id="UP001305779"/>
    </source>
</evidence>
<organism evidence="1 2">
    <name type="scientific">Zasmidium cellare</name>
    <name type="common">Wine cellar mold</name>
    <name type="synonym">Racodium cellare</name>
    <dbReference type="NCBI Taxonomy" id="395010"/>
    <lineage>
        <taxon>Eukaryota</taxon>
        <taxon>Fungi</taxon>
        <taxon>Dikarya</taxon>
        <taxon>Ascomycota</taxon>
        <taxon>Pezizomycotina</taxon>
        <taxon>Dothideomycetes</taxon>
        <taxon>Dothideomycetidae</taxon>
        <taxon>Mycosphaerellales</taxon>
        <taxon>Mycosphaerellaceae</taxon>
        <taxon>Zasmidium</taxon>
    </lineage>
</organism>
<keyword evidence="2" id="KW-1185">Reference proteome</keyword>
<evidence type="ECO:0000313" key="1">
    <source>
        <dbReference type="EMBL" id="KAK4496430.1"/>
    </source>
</evidence>